<comment type="caution">
    <text evidence="6">The sequence shown here is derived from an EMBL/GenBank/DDBJ whole genome shotgun (WGS) entry which is preliminary data.</text>
</comment>
<dbReference type="InterPro" id="IPR002213">
    <property type="entry name" value="UDP_glucos_trans"/>
</dbReference>
<sequence length="552" mass="61823">MESRSLHITMYPWLAMGHQTAFLHLCNKLAIRGHRISFITPKKAQTKLEPFNLHSDLITFVPITVPHVEGLPPNAETTADVTYPLQPLIMTAMDLTQTDIETILGDLKPDLVFYDFTHWMPALAKRLGIKAVHYCTASSVMVGYTLTPARYSQGIHLSESDLMEPPPGIFFVFADVQEEYYLTYFKNNCISCIFLKYSYGCIVSDTGIVSMHHRYPDSSIKLHGHEARAFAGKRKDTFGSDVLFYDRQFIAMNEADVLAYRTCREIEGPYLDYIGEQFIKPVLASGPVILEPPTSELEEKFSTWLGGFEPGSVIYCCFGSECTLRPNQFQELLLGLELTGKPFLAAVKPPVGFETVEAAMPEGFEERVKGKGFVYGGWVLQQLILAHPSVGCFITHCGSGSLSEALVNKCQLVLLPNVGDQILNARMMGNNLEVGVEVEKGDDGMYTKESVCKAVSIVMDEENETSTKVRDNHTRLRNLLLDKDLESSYVDNFCKRLREIVDGEKVLNNVYEIRLPDLTIVPTHAYSKMDLIVPKKSVQNSVINLGPGSWMQ</sequence>
<dbReference type="InterPro" id="IPR035595">
    <property type="entry name" value="UDP_glycos_trans_CS"/>
</dbReference>
<feature type="non-terminal residue" evidence="6">
    <location>
        <position position="552"/>
    </location>
</feature>
<evidence type="ECO:0000256" key="4">
    <source>
        <dbReference type="RuleBase" id="RU003718"/>
    </source>
</evidence>
<dbReference type="FunFam" id="3.40.50.2000:FF:000037">
    <property type="entry name" value="Glycosyltransferase"/>
    <property type="match status" value="1"/>
</dbReference>
<accession>A0A371F8F7</accession>
<evidence type="ECO:0000256" key="1">
    <source>
        <dbReference type="ARBA" id="ARBA00009995"/>
    </source>
</evidence>
<keyword evidence="7" id="KW-1185">Reference proteome</keyword>
<dbReference type="PROSITE" id="PS00375">
    <property type="entry name" value="UDPGT"/>
    <property type="match status" value="1"/>
</dbReference>
<evidence type="ECO:0000313" key="6">
    <source>
        <dbReference type="EMBL" id="RDX74575.1"/>
    </source>
</evidence>
<dbReference type="PANTHER" id="PTHR48049:SF67">
    <property type="entry name" value="UDP-GLYCOSYLTRANSFERASE 79B30"/>
    <property type="match status" value="1"/>
</dbReference>
<keyword evidence="3 4" id="KW-0808">Transferase</keyword>
<dbReference type="STRING" id="157652.A0A371F8F7"/>
<proteinExistence type="inferred from homology"/>
<dbReference type="PANTHER" id="PTHR48049">
    <property type="entry name" value="GLYCOSYLTRANSFERASE"/>
    <property type="match status" value="1"/>
</dbReference>
<comment type="similarity">
    <text evidence="1 4">Belongs to the UDP-glycosyltransferase family.</text>
</comment>
<evidence type="ECO:0000256" key="2">
    <source>
        <dbReference type="ARBA" id="ARBA00022676"/>
    </source>
</evidence>
<dbReference type="Proteomes" id="UP000257109">
    <property type="component" value="Unassembled WGS sequence"/>
</dbReference>
<dbReference type="EMBL" id="QJKJ01010133">
    <property type="protein sequence ID" value="RDX74575.1"/>
    <property type="molecule type" value="Genomic_DNA"/>
</dbReference>
<dbReference type="GO" id="GO:0035251">
    <property type="term" value="F:UDP-glucosyltransferase activity"/>
    <property type="evidence" value="ECO:0007669"/>
    <property type="project" value="InterPro"/>
</dbReference>
<evidence type="ECO:0000256" key="3">
    <source>
        <dbReference type="ARBA" id="ARBA00022679"/>
    </source>
</evidence>
<dbReference type="FunFam" id="3.40.50.2000:FF:000087">
    <property type="entry name" value="Glycosyltransferase"/>
    <property type="match status" value="1"/>
</dbReference>
<gene>
    <name evidence="6" type="primary">FG3</name>
    <name evidence="6" type="ORF">CR513_45664</name>
</gene>
<name>A0A371F8F7_MUCPR</name>
<dbReference type="AlphaFoldDB" id="A0A371F8F7"/>
<dbReference type="SUPFAM" id="SSF53756">
    <property type="entry name" value="UDP-Glycosyltransferase/glycogen phosphorylase"/>
    <property type="match status" value="1"/>
</dbReference>
<dbReference type="EC" id="2.4.1.-" evidence="5"/>
<dbReference type="Gene3D" id="3.40.50.2000">
    <property type="entry name" value="Glycogen Phosphorylase B"/>
    <property type="match status" value="2"/>
</dbReference>
<dbReference type="InterPro" id="IPR050481">
    <property type="entry name" value="UDP-glycosyltransf_plant"/>
</dbReference>
<evidence type="ECO:0000256" key="5">
    <source>
        <dbReference type="RuleBase" id="RU362057"/>
    </source>
</evidence>
<evidence type="ECO:0000313" key="7">
    <source>
        <dbReference type="Proteomes" id="UP000257109"/>
    </source>
</evidence>
<dbReference type="CDD" id="cd03784">
    <property type="entry name" value="GT1_Gtf-like"/>
    <property type="match status" value="1"/>
</dbReference>
<dbReference type="Pfam" id="PF00201">
    <property type="entry name" value="UDPGT"/>
    <property type="match status" value="1"/>
</dbReference>
<keyword evidence="2 4" id="KW-0328">Glycosyltransferase</keyword>
<reference evidence="6" key="1">
    <citation type="submission" date="2018-05" db="EMBL/GenBank/DDBJ databases">
        <title>Draft genome of Mucuna pruriens seed.</title>
        <authorList>
            <person name="Nnadi N.E."/>
            <person name="Vos R."/>
            <person name="Hasami M.H."/>
            <person name="Devisetty U.K."/>
            <person name="Aguiy J.C."/>
        </authorList>
    </citation>
    <scope>NUCLEOTIDE SEQUENCE [LARGE SCALE GENOMIC DNA]</scope>
    <source>
        <strain evidence="6">JCA_2017</strain>
    </source>
</reference>
<dbReference type="OrthoDB" id="5835829at2759"/>
<protein>
    <recommendedName>
        <fullName evidence="5">Glycosyltransferase</fullName>
        <ecNumber evidence="5">2.4.1.-</ecNumber>
    </recommendedName>
</protein>
<organism evidence="6 7">
    <name type="scientific">Mucuna pruriens</name>
    <name type="common">Velvet bean</name>
    <name type="synonym">Dolichos pruriens</name>
    <dbReference type="NCBI Taxonomy" id="157652"/>
    <lineage>
        <taxon>Eukaryota</taxon>
        <taxon>Viridiplantae</taxon>
        <taxon>Streptophyta</taxon>
        <taxon>Embryophyta</taxon>
        <taxon>Tracheophyta</taxon>
        <taxon>Spermatophyta</taxon>
        <taxon>Magnoliopsida</taxon>
        <taxon>eudicotyledons</taxon>
        <taxon>Gunneridae</taxon>
        <taxon>Pentapetalae</taxon>
        <taxon>rosids</taxon>
        <taxon>fabids</taxon>
        <taxon>Fabales</taxon>
        <taxon>Fabaceae</taxon>
        <taxon>Papilionoideae</taxon>
        <taxon>50 kb inversion clade</taxon>
        <taxon>NPAAA clade</taxon>
        <taxon>indigoferoid/millettioid clade</taxon>
        <taxon>Phaseoleae</taxon>
        <taxon>Mucuna</taxon>
    </lineage>
</organism>